<name>A0ABP6WLB2_9FLAO</name>
<dbReference type="InterPro" id="IPR000889">
    <property type="entry name" value="Glutathione_peroxidase"/>
</dbReference>
<comment type="similarity">
    <text evidence="1 4">Belongs to the glutathione peroxidase family.</text>
</comment>
<keyword evidence="2 4" id="KW-0575">Peroxidase</keyword>
<dbReference type="PRINTS" id="PR01011">
    <property type="entry name" value="GLUTPROXDASE"/>
</dbReference>
<evidence type="ECO:0000256" key="2">
    <source>
        <dbReference type="ARBA" id="ARBA00022559"/>
    </source>
</evidence>
<dbReference type="RefSeq" id="WP_345003688.1">
    <property type="nucleotide sequence ID" value="NZ_BAABCY010000005.1"/>
</dbReference>
<dbReference type="SUPFAM" id="SSF52833">
    <property type="entry name" value="Thioredoxin-like"/>
    <property type="match status" value="1"/>
</dbReference>
<keyword evidence="3 4" id="KW-0560">Oxidoreductase</keyword>
<dbReference type="GO" id="GO:0004601">
    <property type="term" value="F:peroxidase activity"/>
    <property type="evidence" value="ECO:0007669"/>
    <property type="project" value="UniProtKB-KW"/>
</dbReference>
<dbReference type="PROSITE" id="PS00460">
    <property type="entry name" value="GLUTATHIONE_PEROXID_1"/>
    <property type="match status" value="1"/>
</dbReference>
<dbReference type="PANTHER" id="PTHR11592">
    <property type="entry name" value="GLUTATHIONE PEROXIDASE"/>
    <property type="match status" value="1"/>
</dbReference>
<gene>
    <name evidence="5" type="ORF">GCM10022395_00560</name>
</gene>
<reference evidence="6" key="1">
    <citation type="journal article" date="2019" name="Int. J. Syst. Evol. Microbiol.">
        <title>The Global Catalogue of Microorganisms (GCM) 10K type strain sequencing project: providing services to taxonomists for standard genome sequencing and annotation.</title>
        <authorList>
            <consortium name="The Broad Institute Genomics Platform"/>
            <consortium name="The Broad Institute Genome Sequencing Center for Infectious Disease"/>
            <person name="Wu L."/>
            <person name="Ma J."/>
        </authorList>
    </citation>
    <scope>NUCLEOTIDE SEQUENCE [LARGE SCALE GENOMIC DNA]</scope>
    <source>
        <strain evidence="6">JCM 17111</strain>
    </source>
</reference>
<dbReference type="Pfam" id="PF00255">
    <property type="entry name" value="GSHPx"/>
    <property type="match status" value="1"/>
</dbReference>
<dbReference type="PROSITE" id="PS51355">
    <property type="entry name" value="GLUTATHIONE_PEROXID_3"/>
    <property type="match status" value="1"/>
</dbReference>
<organism evidence="5 6">
    <name type="scientific">Snuella lapsa</name>
    <dbReference type="NCBI Taxonomy" id="870481"/>
    <lineage>
        <taxon>Bacteria</taxon>
        <taxon>Pseudomonadati</taxon>
        <taxon>Bacteroidota</taxon>
        <taxon>Flavobacteriia</taxon>
        <taxon>Flavobacteriales</taxon>
        <taxon>Flavobacteriaceae</taxon>
        <taxon>Snuella</taxon>
    </lineage>
</organism>
<dbReference type="PANTHER" id="PTHR11592:SF134">
    <property type="entry name" value="PHOSPHOLIPID HYDROPEROXIDE GLUTATHIONE PEROXIDASE"/>
    <property type="match status" value="1"/>
</dbReference>
<evidence type="ECO:0000256" key="4">
    <source>
        <dbReference type="RuleBase" id="RU000499"/>
    </source>
</evidence>
<protein>
    <recommendedName>
        <fullName evidence="4">Glutathione peroxidase</fullName>
    </recommendedName>
</protein>
<dbReference type="PIRSF" id="PIRSF000303">
    <property type="entry name" value="Glutathion_perox"/>
    <property type="match status" value="1"/>
</dbReference>
<dbReference type="CDD" id="cd00340">
    <property type="entry name" value="GSH_Peroxidase"/>
    <property type="match status" value="1"/>
</dbReference>
<keyword evidence="6" id="KW-1185">Reference proteome</keyword>
<dbReference type="InterPro" id="IPR036249">
    <property type="entry name" value="Thioredoxin-like_sf"/>
</dbReference>
<dbReference type="EMBL" id="BAABCY010000005">
    <property type="protein sequence ID" value="GAA3552929.1"/>
    <property type="molecule type" value="Genomic_DNA"/>
</dbReference>
<dbReference type="InterPro" id="IPR029759">
    <property type="entry name" value="GPX_AS"/>
</dbReference>
<evidence type="ECO:0000256" key="1">
    <source>
        <dbReference type="ARBA" id="ARBA00006926"/>
    </source>
</evidence>
<comment type="caution">
    <text evidence="5">The sequence shown here is derived from an EMBL/GenBank/DDBJ whole genome shotgun (WGS) entry which is preliminary data.</text>
</comment>
<dbReference type="Proteomes" id="UP001500954">
    <property type="component" value="Unassembled WGS sequence"/>
</dbReference>
<dbReference type="Gene3D" id="3.40.30.10">
    <property type="entry name" value="Glutaredoxin"/>
    <property type="match status" value="1"/>
</dbReference>
<evidence type="ECO:0000256" key="3">
    <source>
        <dbReference type="ARBA" id="ARBA00023002"/>
    </source>
</evidence>
<evidence type="ECO:0000313" key="6">
    <source>
        <dbReference type="Proteomes" id="UP001500954"/>
    </source>
</evidence>
<proteinExistence type="inferred from homology"/>
<accession>A0ABP6WLB2</accession>
<evidence type="ECO:0000313" key="5">
    <source>
        <dbReference type="EMBL" id="GAA3552929.1"/>
    </source>
</evidence>
<sequence length="183" mass="20860">MNSFLLPCIVLSIFTTPVSVKNSPDPNKDLYEIKINALTGEPIDLSAFKGKYILFVNVASECGFTGQYKELQKLYDTYQDKLMVIGVPCNQFGNQEPGTAKEIQSFCSQNYGVTFLMTEKIEVKGEKQHPLYQWLTQKSKNGKANSTVKWNFQKYLISKNGTLIDFFYSMTNPLSEKITRHLK</sequence>